<evidence type="ECO:0000256" key="2">
    <source>
        <dbReference type="ARBA" id="ARBA00022490"/>
    </source>
</evidence>
<proteinExistence type="predicted"/>
<dbReference type="InterPro" id="IPR019903">
    <property type="entry name" value="RIC_family"/>
</dbReference>
<gene>
    <name evidence="6" type="ORF">A374_05801</name>
</gene>
<dbReference type="PANTHER" id="PTHR36438:SF1">
    <property type="entry name" value="IRON-SULFUR CLUSTER REPAIR PROTEIN YTFE"/>
    <property type="match status" value="1"/>
</dbReference>
<dbReference type="STRING" id="1196324.A374_05801"/>
<name>I8AKV1_9BACL</name>
<dbReference type="PATRIC" id="fig|1196324.3.peg.1182"/>
<keyword evidence="2" id="KW-0963">Cytoplasm</keyword>
<dbReference type="GO" id="GO:0005737">
    <property type="term" value="C:cytoplasm"/>
    <property type="evidence" value="ECO:0007669"/>
    <property type="project" value="UniProtKB-SubCell"/>
</dbReference>
<reference evidence="6 7" key="1">
    <citation type="journal article" date="2012" name="J. Bacteriol.">
        <title>Genome of Bacillus macauensis ZFHKF-1, a Long-Chain-Forming Bacterium.</title>
        <authorList>
            <person name="Cai L."/>
            <person name="Zhang T."/>
        </authorList>
    </citation>
    <scope>NUCLEOTIDE SEQUENCE [LARGE SCALE GENOMIC DNA]</scope>
    <source>
        <strain evidence="6 7">ZFHKF-1</strain>
    </source>
</reference>
<dbReference type="InterPro" id="IPR038062">
    <property type="entry name" value="ScdA-like_N_sf"/>
</dbReference>
<evidence type="ECO:0000256" key="1">
    <source>
        <dbReference type="ARBA" id="ARBA00004496"/>
    </source>
</evidence>
<keyword evidence="7" id="KW-1185">Reference proteome</keyword>
<organism evidence="6 7">
    <name type="scientific">Fictibacillus macauensis ZFHKF-1</name>
    <dbReference type="NCBI Taxonomy" id="1196324"/>
    <lineage>
        <taxon>Bacteria</taxon>
        <taxon>Bacillati</taxon>
        <taxon>Bacillota</taxon>
        <taxon>Bacilli</taxon>
        <taxon>Bacillales</taxon>
        <taxon>Fictibacillaceae</taxon>
        <taxon>Fictibacillus</taxon>
    </lineage>
</organism>
<dbReference type="InterPro" id="IPR012312">
    <property type="entry name" value="Hemerythrin-like"/>
</dbReference>
<feature type="domain" description="Hemerythrin-like" evidence="5">
    <location>
        <begin position="82"/>
        <end position="223"/>
    </location>
</feature>
<evidence type="ECO:0000256" key="3">
    <source>
        <dbReference type="ARBA" id="ARBA00022723"/>
    </source>
</evidence>
<dbReference type="eggNOG" id="COG2846">
    <property type="taxonomic scope" value="Bacteria"/>
</dbReference>
<comment type="caution">
    <text evidence="6">The sequence shown here is derived from an EMBL/GenBank/DDBJ whole genome shotgun (WGS) entry which is preliminary data.</text>
</comment>
<keyword evidence="4" id="KW-0408">Iron</keyword>
<dbReference type="RefSeq" id="WP_007201257.1">
    <property type="nucleotide sequence ID" value="NZ_AKKV01000021.1"/>
</dbReference>
<evidence type="ECO:0000259" key="5">
    <source>
        <dbReference type="Pfam" id="PF01814"/>
    </source>
</evidence>
<evidence type="ECO:0000313" key="7">
    <source>
        <dbReference type="Proteomes" id="UP000004080"/>
    </source>
</evidence>
<sequence length="233" mass="27259">MEQTVDVTQTISQMLRHYPRMGYYLKKHGINYSLCGHDTLAHVMSSFQLDAESTLSELNKLIHKEQGAIDWENQSLHALVSYIIDAHHSYLYMVLPQLHRMLQENEESCHVNQEAIAFLFSIVKTELEQHIVIEEEVIFPKIVAYEKSPTLHALIDLSEYITDLHHEHHHISSLMQDLRELTNDFLITNEQGIVTQQSYIKLDELETDLMEHFYLENYVLFPRVLQALQSLSK</sequence>
<dbReference type="GO" id="GO:0046872">
    <property type="term" value="F:metal ion binding"/>
    <property type="evidence" value="ECO:0007669"/>
    <property type="project" value="UniProtKB-KW"/>
</dbReference>
<keyword evidence="3" id="KW-0479">Metal-binding</keyword>
<dbReference type="OrthoDB" id="9797132at2"/>
<evidence type="ECO:0000256" key="4">
    <source>
        <dbReference type="ARBA" id="ARBA00023004"/>
    </source>
</evidence>
<evidence type="ECO:0000313" key="6">
    <source>
        <dbReference type="EMBL" id="EIT86452.1"/>
    </source>
</evidence>
<dbReference type="AlphaFoldDB" id="I8AKV1"/>
<protein>
    <submittedName>
        <fullName evidence="6">ScdA protein</fullName>
    </submittedName>
</protein>
<dbReference type="Gene3D" id="1.10.3910.10">
    <property type="entry name" value="SP0561-like"/>
    <property type="match status" value="1"/>
</dbReference>
<accession>I8AKV1</accession>
<dbReference type="Proteomes" id="UP000004080">
    <property type="component" value="Unassembled WGS sequence"/>
</dbReference>
<dbReference type="Pfam" id="PF01814">
    <property type="entry name" value="Hemerythrin"/>
    <property type="match status" value="1"/>
</dbReference>
<dbReference type="Gene3D" id="1.20.120.520">
    <property type="entry name" value="nmb1532 protein domain like"/>
    <property type="match status" value="1"/>
</dbReference>
<dbReference type="EMBL" id="AKKV01000021">
    <property type="protein sequence ID" value="EIT86452.1"/>
    <property type="molecule type" value="Genomic_DNA"/>
</dbReference>
<comment type="subcellular location">
    <subcellularLocation>
        <location evidence="1">Cytoplasm</location>
    </subcellularLocation>
</comment>
<dbReference type="PANTHER" id="PTHR36438">
    <property type="entry name" value="IRON-SULFUR CLUSTER REPAIR PROTEIN YTFE"/>
    <property type="match status" value="1"/>
</dbReference>